<feature type="domain" description="Amino acid permease/ SLC12A" evidence="8">
    <location>
        <begin position="39"/>
        <end position="482"/>
    </location>
</feature>
<evidence type="ECO:0000313" key="10">
    <source>
        <dbReference type="Proteomes" id="UP000193685"/>
    </source>
</evidence>
<feature type="transmembrane region" description="Helical" evidence="7">
    <location>
        <begin position="167"/>
        <end position="185"/>
    </location>
</feature>
<feature type="transmembrane region" description="Helical" evidence="7">
    <location>
        <begin position="454"/>
        <end position="475"/>
    </location>
</feature>
<feature type="transmembrane region" description="Helical" evidence="7">
    <location>
        <begin position="137"/>
        <end position="155"/>
    </location>
</feature>
<comment type="caution">
    <text evidence="9">The sequence shown here is derived from an EMBL/GenBank/DDBJ whole genome shotgun (WGS) entry which is preliminary data.</text>
</comment>
<keyword evidence="4" id="KW-0029">Amino-acid transport</keyword>
<dbReference type="InterPro" id="IPR004841">
    <property type="entry name" value="AA-permease/SLC12A_dom"/>
</dbReference>
<evidence type="ECO:0000313" key="9">
    <source>
        <dbReference type="EMBL" id="ORY83057.1"/>
    </source>
</evidence>
<dbReference type="AlphaFoldDB" id="A0A1Y2FHI2"/>
<dbReference type="Gene3D" id="1.20.1740.10">
    <property type="entry name" value="Amino acid/polyamine transporter I"/>
    <property type="match status" value="1"/>
</dbReference>
<dbReference type="Proteomes" id="UP000193685">
    <property type="component" value="Unassembled WGS sequence"/>
</dbReference>
<protein>
    <submittedName>
        <fullName evidence="9">Amino acid permease/ SLC12A domain-containing protein</fullName>
    </submittedName>
</protein>
<evidence type="ECO:0000256" key="2">
    <source>
        <dbReference type="ARBA" id="ARBA00022448"/>
    </source>
</evidence>
<keyword evidence="6 7" id="KW-0472">Membrane</keyword>
<keyword evidence="3 7" id="KW-0812">Transmembrane</keyword>
<proteinExistence type="predicted"/>
<comment type="subcellular location">
    <subcellularLocation>
        <location evidence="1">Membrane</location>
        <topology evidence="1">Multi-pass membrane protein</topology>
    </subcellularLocation>
</comment>
<dbReference type="InterPro" id="IPR004840">
    <property type="entry name" value="Amino_acid_permease_CS"/>
</dbReference>
<sequence length="530" mass="58091">MNSSKRDYVAGQDVEKMDSLKQGEIRDGTTHRGLKSRRTIGTGLYIGSGRVLALAGPAGALLSYLVISLVVYSVIQCMGEMTTWLPIPGSVPTYTRRYVDPSLAFASQYNFFYAFSMLVCAEISAACLIINYNGVWIAIILVTITALNMGAVKFFGEAEFIFASLKILLIIILLLTSFVIGLGGGPKGDRLGFRYWKNPGAFNAYIATGPWGEFLAFFASLVSAGFSFVFCDALLCIAAGECESPRRNVPKATRRFFARLIVFYICSILAIGCVVMSTDSRLLSGTGNAASSPFVIAIKNAGIQGLDHFVNALILTSAWSAGNAFFYASSRTLHSMAVEGNAPHFLKKCNKNGVPVYCVAVVFCIGLLTFMNVSQGSATVFAYFVNLSTISGFLAWMCLLVTYLRFRAARQAQGISDADLPYRSPFQPYLAWFGLITISIITLLNGFANFTTGNFTISGFLTAYFGIPFFLVLYVGHKIYSRMNGLPTQFYIPAGEIDLHTGKAEIDFDEQNDVERLPRNTLEKVWFWIA</sequence>
<dbReference type="PROSITE" id="PS00218">
    <property type="entry name" value="AMINO_ACID_PERMEASE_1"/>
    <property type="match status" value="1"/>
</dbReference>
<dbReference type="PANTHER" id="PTHR43341">
    <property type="entry name" value="AMINO ACID PERMEASE"/>
    <property type="match status" value="1"/>
</dbReference>
<keyword evidence="2" id="KW-0813">Transport</keyword>
<dbReference type="InterPro" id="IPR050524">
    <property type="entry name" value="APC_YAT"/>
</dbReference>
<feature type="transmembrane region" description="Helical" evidence="7">
    <location>
        <begin position="380"/>
        <end position="404"/>
    </location>
</feature>
<dbReference type="OrthoDB" id="3900342at2759"/>
<evidence type="ECO:0000256" key="7">
    <source>
        <dbReference type="SAM" id="Phobius"/>
    </source>
</evidence>
<organism evidence="9 10">
    <name type="scientific">Protomyces lactucae-debilis</name>
    <dbReference type="NCBI Taxonomy" id="2754530"/>
    <lineage>
        <taxon>Eukaryota</taxon>
        <taxon>Fungi</taxon>
        <taxon>Dikarya</taxon>
        <taxon>Ascomycota</taxon>
        <taxon>Taphrinomycotina</taxon>
        <taxon>Taphrinomycetes</taxon>
        <taxon>Taphrinales</taxon>
        <taxon>Protomycetaceae</taxon>
        <taxon>Protomyces</taxon>
    </lineage>
</organism>
<gene>
    <name evidence="9" type="ORF">BCR37DRAFT_402487</name>
</gene>
<feature type="transmembrane region" description="Helical" evidence="7">
    <location>
        <begin position="111"/>
        <end position="131"/>
    </location>
</feature>
<feature type="transmembrane region" description="Helical" evidence="7">
    <location>
        <begin position="429"/>
        <end position="448"/>
    </location>
</feature>
<feature type="transmembrane region" description="Helical" evidence="7">
    <location>
        <begin position="354"/>
        <end position="374"/>
    </location>
</feature>
<keyword evidence="10" id="KW-1185">Reference proteome</keyword>
<dbReference type="EMBL" id="MCFI01000008">
    <property type="protein sequence ID" value="ORY83057.1"/>
    <property type="molecule type" value="Genomic_DNA"/>
</dbReference>
<dbReference type="GeneID" id="63788514"/>
<dbReference type="PIRSF" id="PIRSF006060">
    <property type="entry name" value="AA_transporter"/>
    <property type="match status" value="1"/>
</dbReference>
<evidence type="ECO:0000256" key="6">
    <source>
        <dbReference type="ARBA" id="ARBA00023136"/>
    </source>
</evidence>
<evidence type="ECO:0000256" key="5">
    <source>
        <dbReference type="ARBA" id="ARBA00022989"/>
    </source>
</evidence>
<evidence type="ECO:0000259" key="8">
    <source>
        <dbReference type="Pfam" id="PF00324"/>
    </source>
</evidence>
<dbReference type="STRING" id="56484.A0A1Y2FHI2"/>
<feature type="transmembrane region" description="Helical" evidence="7">
    <location>
        <begin position="256"/>
        <end position="277"/>
    </location>
</feature>
<dbReference type="GO" id="GO:0015171">
    <property type="term" value="F:amino acid transmembrane transporter activity"/>
    <property type="evidence" value="ECO:0007669"/>
    <property type="project" value="TreeGrafter"/>
</dbReference>
<dbReference type="Pfam" id="PF00324">
    <property type="entry name" value="AA_permease"/>
    <property type="match status" value="1"/>
</dbReference>
<feature type="transmembrane region" description="Helical" evidence="7">
    <location>
        <begin position="214"/>
        <end position="235"/>
    </location>
</feature>
<reference evidence="9 10" key="1">
    <citation type="submission" date="2016-07" db="EMBL/GenBank/DDBJ databases">
        <title>Pervasive Adenine N6-methylation of Active Genes in Fungi.</title>
        <authorList>
            <consortium name="DOE Joint Genome Institute"/>
            <person name="Mondo S.J."/>
            <person name="Dannebaum R.O."/>
            <person name="Kuo R.C."/>
            <person name="Labutti K."/>
            <person name="Haridas S."/>
            <person name="Kuo A."/>
            <person name="Salamov A."/>
            <person name="Ahrendt S.R."/>
            <person name="Lipzen A."/>
            <person name="Sullivan W."/>
            <person name="Andreopoulos W.B."/>
            <person name="Clum A."/>
            <person name="Lindquist E."/>
            <person name="Daum C."/>
            <person name="Ramamoorthy G.K."/>
            <person name="Gryganskyi A."/>
            <person name="Culley D."/>
            <person name="Magnuson J.K."/>
            <person name="James T.Y."/>
            <person name="O'Malley M.A."/>
            <person name="Stajich J.E."/>
            <person name="Spatafora J.W."/>
            <person name="Visel A."/>
            <person name="Grigoriev I.V."/>
        </authorList>
    </citation>
    <scope>NUCLEOTIDE SEQUENCE [LARGE SCALE GENOMIC DNA]</scope>
    <source>
        <strain evidence="9 10">12-1054</strain>
    </source>
</reference>
<evidence type="ECO:0000256" key="3">
    <source>
        <dbReference type="ARBA" id="ARBA00022692"/>
    </source>
</evidence>
<feature type="transmembrane region" description="Helical" evidence="7">
    <location>
        <begin position="309"/>
        <end position="328"/>
    </location>
</feature>
<keyword evidence="5 7" id="KW-1133">Transmembrane helix</keyword>
<accession>A0A1Y2FHI2</accession>
<dbReference type="GO" id="GO:0016020">
    <property type="term" value="C:membrane"/>
    <property type="evidence" value="ECO:0007669"/>
    <property type="project" value="UniProtKB-SubCell"/>
</dbReference>
<name>A0A1Y2FHI2_PROLT</name>
<dbReference type="FunFam" id="1.20.1740.10:FF:000001">
    <property type="entry name" value="Amino acid permease"/>
    <property type="match status" value="1"/>
</dbReference>
<evidence type="ECO:0000256" key="1">
    <source>
        <dbReference type="ARBA" id="ARBA00004141"/>
    </source>
</evidence>
<feature type="transmembrane region" description="Helical" evidence="7">
    <location>
        <begin position="51"/>
        <end position="75"/>
    </location>
</feature>
<evidence type="ECO:0000256" key="4">
    <source>
        <dbReference type="ARBA" id="ARBA00022970"/>
    </source>
</evidence>
<dbReference type="PANTHER" id="PTHR43341:SF39">
    <property type="entry name" value="AMINO ACID TRANSPORTER (EUROFUNG)-RELATED"/>
    <property type="match status" value="1"/>
</dbReference>
<dbReference type="RefSeq" id="XP_040725638.1">
    <property type="nucleotide sequence ID" value="XM_040871915.1"/>
</dbReference>